<organism evidence="2 3">
    <name type="scientific">Desulfosporosinus orientis (strain ATCC 19365 / DSM 765 / NCIMB 8382 / VKM B-1628 / Singapore I)</name>
    <name type="common">Desulfotomaculum orientis</name>
    <dbReference type="NCBI Taxonomy" id="768706"/>
    <lineage>
        <taxon>Bacteria</taxon>
        <taxon>Bacillati</taxon>
        <taxon>Bacillota</taxon>
        <taxon>Clostridia</taxon>
        <taxon>Eubacteriales</taxon>
        <taxon>Desulfitobacteriaceae</taxon>
        <taxon>Desulfosporosinus</taxon>
    </lineage>
</organism>
<dbReference type="PANTHER" id="PTHR45947">
    <property type="entry name" value="SULFOQUINOVOSYL TRANSFERASE SQD2"/>
    <property type="match status" value="1"/>
</dbReference>
<protein>
    <submittedName>
        <fullName evidence="2">Glycosyltransferase</fullName>
    </submittedName>
</protein>
<sequence length="355" mass="40316">MINLLDRMGVQQTVVVPRSGLKDPSWDLRGNQIKVLEIPRNDYCFGYLGLIRQDVFFHEVPELDQTWDLIHIQAINFAPLAYVSSNGTIPILYSVYSFLRQELGDSNEPELQAQFKIQEELLMRSQCIHLVSKSEMSYLAKRFPEYLFKTEVLSLGISMPSERWHPGNTIELLYVGRLLNYKGIEDLIKAVSFVRKRGRNVRLNIVGKGAESYEDNLKRLVRTAKLDNSVKFHGWKSPSEVRKWMAGASCLVVPSHREAFGLVALEGMIMGTPVIASNAGGLLEIASNNCALTFEAGNFLKLSHAIVTLHDNPYLQMALSQNGRQKALKHDWNHLGSSYMMLLERTKSVREYSVR</sequence>
<dbReference type="eggNOG" id="COG0438">
    <property type="taxonomic scope" value="Bacteria"/>
</dbReference>
<dbReference type="Gene3D" id="3.40.50.2000">
    <property type="entry name" value="Glycogen Phosphorylase B"/>
    <property type="match status" value="2"/>
</dbReference>
<evidence type="ECO:0000259" key="1">
    <source>
        <dbReference type="Pfam" id="PF00534"/>
    </source>
</evidence>
<keyword evidence="2" id="KW-0808">Transferase</keyword>
<gene>
    <name evidence="2" type="ordered locus">Desor_0335</name>
</gene>
<dbReference type="HOGENOM" id="CLU_743408_0_0_9"/>
<dbReference type="GO" id="GO:0016757">
    <property type="term" value="F:glycosyltransferase activity"/>
    <property type="evidence" value="ECO:0007669"/>
    <property type="project" value="InterPro"/>
</dbReference>
<dbReference type="PATRIC" id="fig|768706.3.peg.295"/>
<dbReference type="PANTHER" id="PTHR45947:SF3">
    <property type="entry name" value="SULFOQUINOVOSYL TRANSFERASE SQD2"/>
    <property type="match status" value="1"/>
</dbReference>
<keyword evidence="3" id="KW-1185">Reference proteome</keyword>
<dbReference type="Proteomes" id="UP000006346">
    <property type="component" value="Chromosome"/>
</dbReference>
<dbReference type="OrthoDB" id="9795068at2"/>
<name>G7W532_DESOD</name>
<dbReference type="AlphaFoldDB" id="G7W532"/>
<reference evidence="2 3" key="2">
    <citation type="journal article" date="2012" name="J. Bacteriol.">
        <title>Complete genome sequences of Desulfosporosinus orientis DSM765T, Desulfosporosinus youngiae DSM17734T, Desulfosporosinus meridiei DSM13257T, and Desulfosporosinus acidiphilus DSM22704T.</title>
        <authorList>
            <person name="Pester M."/>
            <person name="Brambilla E."/>
            <person name="Alazard D."/>
            <person name="Rattei T."/>
            <person name="Weinmaier T."/>
            <person name="Han J."/>
            <person name="Lucas S."/>
            <person name="Lapidus A."/>
            <person name="Cheng J.F."/>
            <person name="Goodwin L."/>
            <person name="Pitluck S."/>
            <person name="Peters L."/>
            <person name="Ovchinnikova G."/>
            <person name="Teshima H."/>
            <person name="Detter J.C."/>
            <person name="Han C.S."/>
            <person name="Tapia R."/>
            <person name="Land M.L."/>
            <person name="Hauser L."/>
            <person name="Kyrpides N.C."/>
            <person name="Ivanova N.N."/>
            <person name="Pagani I."/>
            <person name="Huntmann M."/>
            <person name="Wei C.L."/>
            <person name="Davenport K.W."/>
            <person name="Daligault H."/>
            <person name="Chain P.S."/>
            <person name="Chen A."/>
            <person name="Mavromatis K."/>
            <person name="Markowitz V."/>
            <person name="Szeto E."/>
            <person name="Mikhailova N."/>
            <person name="Pati A."/>
            <person name="Wagner M."/>
            <person name="Woyke T."/>
            <person name="Ollivier B."/>
            <person name="Klenk H.P."/>
            <person name="Spring S."/>
            <person name="Loy A."/>
        </authorList>
    </citation>
    <scope>NUCLEOTIDE SEQUENCE [LARGE SCALE GENOMIC DNA]</scope>
    <source>
        <strain evidence="3">ATCC 19365 / DSM 765 / NCIMB 8382 / VKM B-1628</strain>
    </source>
</reference>
<reference evidence="3" key="1">
    <citation type="submission" date="2011-11" db="EMBL/GenBank/DDBJ databases">
        <title>Complete sequence of Desulfosporosinus orientis DSM 765.</title>
        <authorList>
            <person name="Lucas S."/>
            <person name="Han J."/>
            <person name="Lapidus A."/>
            <person name="Cheng J.-F."/>
            <person name="Goodwin L."/>
            <person name="Pitluck S."/>
            <person name="Peters L."/>
            <person name="Ovchinnikova G."/>
            <person name="Teshima H."/>
            <person name="Detter J.C."/>
            <person name="Han C."/>
            <person name="Tapia R."/>
            <person name="Land M."/>
            <person name="Hauser L."/>
            <person name="Kyrpides N."/>
            <person name="Ivanova N."/>
            <person name="Pagani I."/>
            <person name="Pester M."/>
            <person name="Spring S."/>
            <person name="Ollivier B."/>
            <person name="Rattei T."/>
            <person name="Klenk H.-P."/>
            <person name="Wagner M."/>
            <person name="Loy A."/>
            <person name="Woyke T."/>
        </authorList>
    </citation>
    <scope>NUCLEOTIDE SEQUENCE [LARGE SCALE GENOMIC DNA]</scope>
    <source>
        <strain evidence="3">ATCC 19365 / DSM 765 / NCIMB 8382 / VKM B-1628</strain>
    </source>
</reference>
<evidence type="ECO:0000313" key="2">
    <source>
        <dbReference type="EMBL" id="AET66048.1"/>
    </source>
</evidence>
<proteinExistence type="predicted"/>
<dbReference type="InterPro" id="IPR050194">
    <property type="entry name" value="Glycosyltransferase_grp1"/>
</dbReference>
<dbReference type="KEGG" id="dor:Desor_0335"/>
<accession>G7W532</accession>
<dbReference type="CDD" id="cd03801">
    <property type="entry name" value="GT4_PimA-like"/>
    <property type="match status" value="1"/>
</dbReference>
<dbReference type="STRING" id="768706.Desor_0335"/>
<dbReference type="EMBL" id="CP003108">
    <property type="protein sequence ID" value="AET66048.1"/>
    <property type="molecule type" value="Genomic_DNA"/>
</dbReference>
<dbReference type="RefSeq" id="WP_014182874.1">
    <property type="nucleotide sequence ID" value="NC_016584.1"/>
</dbReference>
<dbReference type="Pfam" id="PF00534">
    <property type="entry name" value="Glycos_transf_1"/>
    <property type="match status" value="1"/>
</dbReference>
<dbReference type="SUPFAM" id="SSF53756">
    <property type="entry name" value="UDP-Glycosyltransferase/glycogen phosphorylase"/>
    <property type="match status" value="1"/>
</dbReference>
<feature type="domain" description="Glycosyl transferase family 1" evidence="1">
    <location>
        <begin position="166"/>
        <end position="325"/>
    </location>
</feature>
<dbReference type="InterPro" id="IPR001296">
    <property type="entry name" value="Glyco_trans_1"/>
</dbReference>
<evidence type="ECO:0000313" key="3">
    <source>
        <dbReference type="Proteomes" id="UP000006346"/>
    </source>
</evidence>